<evidence type="ECO:0000313" key="2">
    <source>
        <dbReference type="Proteomes" id="UP000799778"/>
    </source>
</evidence>
<dbReference type="AlphaFoldDB" id="A0A6A5XJC8"/>
<protein>
    <submittedName>
        <fullName evidence="1">Uncharacterized protein</fullName>
    </submittedName>
</protein>
<name>A0A6A5XJC8_9PLEO</name>
<organism evidence="1 2">
    <name type="scientific">Aaosphaeria arxii CBS 175.79</name>
    <dbReference type="NCBI Taxonomy" id="1450172"/>
    <lineage>
        <taxon>Eukaryota</taxon>
        <taxon>Fungi</taxon>
        <taxon>Dikarya</taxon>
        <taxon>Ascomycota</taxon>
        <taxon>Pezizomycotina</taxon>
        <taxon>Dothideomycetes</taxon>
        <taxon>Pleosporomycetidae</taxon>
        <taxon>Pleosporales</taxon>
        <taxon>Pleosporales incertae sedis</taxon>
        <taxon>Aaosphaeria</taxon>
    </lineage>
</organism>
<reference evidence="1" key="1">
    <citation type="journal article" date="2020" name="Stud. Mycol.">
        <title>101 Dothideomycetes genomes: a test case for predicting lifestyles and emergence of pathogens.</title>
        <authorList>
            <person name="Haridas S."/>
            <person name="Albert R."/>
            <person name="Binder M."/>
            <person name="Bloem J."/>
            <person name="Labutti K."/>
            <person name="Salamov A."/>
            <person name="Andreopoulos B."/>
            <person name="Baker S."/>
            <person name="Barry K."/>
            <person name="Bills G."/>
            <person name="Bluhm B."/>
            <person name="Cannon C."/>
            <person name="Castanera R."/>
            <person name="Culley D."/>
            <person name="Daum C."/>
            <person name="Ezra D."/>
            <person name="Gonzalez J."/>
            <person name="Henrissat B."/>
            <person name="Kuo A."/>
            <person name="Liang C."/>
            <person name="Lipzen A."/>
            <person name="Lutzoni F."/>
            <person name="Magnuson J."/>
            <person name="Mondo S."/>
            <person name="Nolan M."/>
            <person name="Ohm R."/>
            <person name="Pangilinan J."/>
            <person name="Park H.-J."/>
            <person name="Ramirez L."/>
            <person name="Alfaro M."/>
            <person name="Sun H."/>
            <person name="Tritt A."/>
            <person name="Yoshinaga Y."/>
            <person name="Zwiers L.-H."/>
            <person name="Turgeon B."/>
            <person name="Goodwin S."/>
            <person name="Spatafora J."/>
            <person name="Crous P."/>
            <person name="Grigoriev I."/>
        </authorList>
    </citation>
    <scope>NUCLEOTIDE SEQUENCE</scope>
    <source>
        <strain evidence="1">CBS 175.79</strain>
    </source>
</reference>
<dbReference type="GeneID" id="54286160"/>
<evidence type="ECO:0000313" key="1">
    <source>
        <dbReference type="EMBL" id="KAF2012969.1"/>
    </source>
</evidence>
<dbReference type="RefSeq" id="XP_033381308.1">
    <property type="nucleotide sequence ID" value="XM_033528763.1"/>
</dbReference>
<sequence>MRGCGTVGLRCVSLRLASTDVSSSHLISFPFLLFVLHEGNTGKHANRFAQVAHAYHTPSFNHTHIDAESRSERSPKTYQQPLSLVHVILSPLSLLPCLSQSSNMMHPPTNE</sequence>
<dbReference type="Proteomes" id="UP000799778">
    <property type="component" value="Unassembled WGS sequence"/>
</dbReference>
<proteinExistence type="predicted"/>
<keyword evidence="2" id="KW-1185">Reference proteome</keyword>
<dbReference type="EMBL" id="ML978072">
    <property type="protein sequence ID" value="KAF2012969.1"/>
    <property type="molecule type" value="Genomic_DNA"/>
</dbReference>
<accession>A0A6A5XJC8</accession>
<gene>
    <name evidence="1" type="ORF">BU24DRAFT_425557</name>
</gene>